<sequence length="250" mass="27377">MQLTILGSGTAIPSLIRGSPGLLVEVAGSSLLFDGGSGTLPRLLKAEISVTELDRVFYTHLHPDHTGDLVPLLFALRNPIWRRTKPLHLTGPKGFLAFYEGLIHLYGDWIAAKTYELVLTETLQEVTEGVGFRVIPREVVHLQHSLCYRIESADGKSLVFSGDTTYCDAMIEAAKGADLLVLECSAPDEQPMKGHLTPTEAGQIAALSGCRRLVLTHFYPTCEAYDLVTPCKKVFDGEVILAEDLMRLDV</sequence>
<evidence type="ECO:0000313" key="3">
    <source>
        <dbReference type="Proteomes" id="UP000241436"/>
    </source>
</evidence>
<keyword evidence="3" id="KW-1185">Reference proteome</keyword>
<gene>
    <name evidence="2" type="ORF">CLG94_10670</name>
</gene>
<dbReference type="PANTHER" id="PTHR46018">
    <property type="entry name" value="ZINC PHOSPHODIESTERASE ELAC PROTEIN 1"/>
    <property type="match status" value="1"/>
</dbReference>
<dbReference type="Proteomes" id="UP000241436">
    <property type="component" value="Unassembled WGS sequence"/>
</dbReference>
<dbReference type="SMART" id="SM00849">
    <property type="entry name" value="Lactamase_B"/>
    <property type="match status" value="1"/>
</dbReference>
<dbReference type="EMBL" id="NVQC01000028">
    <property type="protein sequence ID" value="PTL35164.1"/>
    <property type="molecule type" value="Genomic_DNA"/>
</dbReference>
<dbReference type="CDD" id="cd16272">
    <property type="entry name" value="RNaseZ_MBL-fold"/>
    <property type="match status" value="1"/>
</dbReference>
<proteinExistence type="predicted"/>
<dbReference type="Pfam" id="PF12706">
    <property type="entry name" value="Lactamase_B_2"/>
    <property type="match status" value="1"/>
</dbReference>
<accession>A0A2T4TVM8</accession>
<comment type="caution">
    <text evidence="2">The sequence shown here is derived from an EMBL/GenBank/DDBJ whole genome shotgun (WGS) entry which is preliminary data.</text>
</comment>
<evidence type="ECO:0000313" key="2">
    <source>
        <dbReference type="EMBL" id="PTL35164.1"/>
    </source>
</evidence>
<dbReference type="AlphaFoldDB" id="A0A2T4TVM8"/>
<reference evidence="2 3" key="1">
    <citation type="submission" date="2017-09" db="EMBL/GenBank/DDBJ databases">
        <title>Bloom of a denitrifying methanotroph, Candidatus Methylomirabilis limnetica, in a deep stratified lake.</title>
        <authorList>
            <person name="Graf J.S."/>
            <person name="Marchant H.K."/>
            <person name="Tienken D."/>
            <person name="Hach P.F."/>
            <person name="Brand A."/>
            <person name="Schubert C.J."/>
            <person name="Kuypers M.M."/>
            <person name="Milucka J."/>
        </authorList>
    </citation>
    <scope>NUCLEOTIDE SEQUENCE [LARGE SCALE GENOMIC DNA]</scope>
    <source>
        <strain evidence="2 3">Zug</strain>
    </source>
</reference>
<dbReference type="RefSeq" id="WP_107563409.1">
    <property type="nucleotide sequence ID" value="NZ_NVQC01000028.1"/>
</dbReference>
<dbReference type="PANTHER" id="PTHR46018:SF2">
    <property type="entry name" value="ZINC PHOSPHODIESTERASE ELAC PROTEIN 1"/>
    <property type="match status" value="1"/>
</dbReference>
<dbReference type="GO" id="GO:0042781">
    <property type="term" value="F:3'-tRNA processing endoribonuclease activity"/>
    <property type="evidence" value="ECO:0007669"/>
    <property type="project" value="TreeGrafter"/>
</dbReference>
<dbReference type="InterPro" id="IPR036866">
    <property type="entry name" value="RibonucZ/Hydroxyglut_hydro"/>
</dbReference>
<dbReference type="SUPFAM" id="SSF56281">
    <property type="entry name" value="Metallo-hydrolase/oxidoreductase"/>
    <property type="match status" value="1"/>
</dbReference>
<feature type="domain" description="Metallo-beta-lactamase" evidence="1">
    <location>
        <begin position="18"/>
        <end position="217"/>
    </location>
</feature>
<dbReference type="OrthoDB" id="9800940at2"/>
<dbReference type="Gene3D" id="3.60.15.10">
    <property type="entry name" value="Ribonuclease Z/Hydroxyacylglutathione hydrolase-like"/>
    <property type="match status" value="1"/>
</dbReference>
<evidence type="ECO:0000259" key="1">
    <source>
        <dbReference type="SMART" id="SM00849"/>
    </source>
</evidence>
<reference evidence="3" key="2">
    <citation type="journal article" date="2018" name="Environ. Microbiol.">
        <title>Bloom of a denitrifying methanotroph, 'Candidatus Methylomirabilis limnetica', in a deep stratified lake.</title>
        <authorList>
            <person name="Graf J.S."/>
            <person name="Mayr M.J."/>
            <person name="Marchant H.K."/>
            <person name="Tienken D."/>
            <person name="Hach P.F."/>
            <person name="Brand A."/>
            <person name="Schubert C.J."/>
            <person name="Kuypers M.M."/>
            <person name="Milucka J."/>
        </authorList>
    </citation>
    <scope>NUCLEOTIDE SEQUENCE [LARGE SCALE GENOMIC DNA]</scope>
    <source>
        <strain evidence="3">Zug</strain>
    </source>
</reference>
<protein>
    <recommendedName>
        <fullName evidence="1">Metallo-beta-lactamase domain-containing protein</fullName>
    </recommendedName>
</protein>
<dbReference type="InterPro" id="IPR001279">
    <property type="entry name" value="Metallo-B-lactamas"/>
</dbReference>
<organism evidence="2 3">
    <name type="scientific">Candidatus Methylomirabilis limnetica</name>
    <dbReference type="NCBI Taxonomy" id="2033718"/>
    <lineage>
        <taxon>Bacteria</taxon>
        <taxon>Candidatus Methylomirabilota</taxon>
        <taxon>Candidatus Methylomirabilia</taxon>
        <taxon>Candidatus Methylomirabilales</taxon>
        <taxon>Candidatus Methylomirabilaceae</taxon>
        <taxon>Candidatus Methylomirabilis</taxon>
    </lineage>
</organism>
<name>A0A2T4TVM8_9BACT</name>